<reference evidence="3 4" key="2">
    <citation type="submission" date="2018-05" db="EMBL/GenBank/DDBJ databases">
        <authorList>
            <person name="Lanie J.A."/>
            <person name="Ng W.-L."/>
            <person name="Kazmierczak K.M."/>
            <person name="Andrzejewski T.M."/>
            <person name="Davidsen T.M."/>
            <person name="Wayne K.J."/>
            <person name="Tettelin H."/>
            <person name="Glass J.I."/>
            <person name="Rusch D."/>
            <person name="Podicherti R."/>
            <person name="Tsui H.-C.T."/>
            <person name="Winkler M.E."/>
        </authorList>
    </citation>
    <scope>NUCLEOTIDE SEQUENCE [LARGE SCALE GENOMIC DNA]</scope>
    <source>
        <strain evidence="3 4">YBY</strain>
    </source>
</reference>
<reference evidence="3 4" key="1">
    <citation type="submission" date="2018-05" db="EMBL/GenBank/DDBJ databases">
        <title>Genome Sequence of an Efficient Indole-Degrading Bacterium, Alcaligenes sp.YBY.</title>
        <authorList>
            <person name="Yang B."/>
        </authorList>
    </citation>
    <scope>NUCLEOTIDE SEQUENCE [LARGE SCALE GENOMIC DNA]</scope>
    <source>
        <strain evidence="3 4">YBY</strain>
    </source>
</reference>
<dbReference type="PIRSF" id="PIRSF018266">
    <property type="entry name" value="FecR"/>
    <property type="match status" value="1"/>
</dbReference>
<feature type="domain" description="FecR protein" evidence="1">
    <location>
        <begin position="128"/>
        <end position="220"/>
    </location>
</feature>
<organism evidence="3 4">
    <name type="scientific">Alcaligenes faecalis</name>
    <dbReference type="NCBI Taxonomy" id="511"/>
    <lineage>
        <taxon>Bacteria</taxon>
        <taxon>Pseudomonadati</taxon>
        <taxon>Pseudomonadota</taxon>
        <taxon>Betaproteobacteria</taxon>
        <taxon>Burkholderiales</taxon>
        <taxon>Alcaligenaceae</taxon>
        <taxon>Alcaligenes</taxon>
    </lineage>
</organism>
<evidence type="ECO:0000259" key="2">
    <source>
        <dbReference type="Pfam" id="PF16220"/>
    </source>
</evidence>
<dbReference type="STRING" id="511.UZ73_10255"/>
<gene>
    <name evidence="3" type="ORF">DF183_18345</name>
</gene>
<dbReference type="Gene3D" id="2.60.120.1440">
    <property type="match status" value="1"/>
</dbReference>
<sequence>MSTSELHPDDMLEPSFDALEQAAEWFALLRSDEASAQDQQRWQGWLAAQAEHRKAWQYVERISGRFEPIQSSDSRQAAVQSYCMANQRMGRRRQLLLGLGTLAGSGLGSWLAWQHTSLPGTVMAWSAEHRTARGEVRQLSLPDGSSVWLSSDTALNHDYRGDQRLLSLVQGEILIDTAADPGRPFLVKTRQGLLRALGTRFTVRLDGQETFLAVYQGAVQVDTVSNGKQRIVYAGQQTQLSRAQIADTVPVLPERQSWTKGILVTDNTPLIEVVRELQRYRGGHLSVSPEAAQLPVIGSYPSTDPDRALRMLEGVLPIRIKRTLPWWVSIELAEHRP</sequence>
<accession>A0A2U2BFF5</accession>
<dbReference type="PANTHER" id="PTHR30273">
    <property type="entry name" value="PERIPLASMIC SIGNAL SENSOR AND SIGMA FACTOR ACTIVATOR FECR-RELATED"/>
    <property type="match status" value="1"/>
</dbReference>
<dbReference type="InterPro" id="IPR032623">
    <property type="entry name" value="FecR_N"/>
</dbReference>
<dbReference type="RefSeq" id="WP_109089839.1">
    <property type="nucleotide sequence ID" value="NZ_JAGKLK010000010.1"/>
</dbReference>
<dbReference type="AlphaFoldDB" id="A0A2U2BFF5"/>
<evidence type="ECO:0000259" key="1">
    <source>
        <dbReference type="Pfam" id="PF04773"/>
    </source>
</evidence>
<dbReference type="PANTHER" id="PTHR30273:SF2">
    <property type="entry name" value="PROTEIN FECR"/>
    <property type="match status" value="1"/>
</dbReference>
<dbReference type="EMBL" id="QEXO01000005">
    <property type="protein sequence ID" value="PWE12726.1"/>
    <property type="molecule type" value="Genomic_DNA"/>
</dbReference>
<name>A0A2U2BFF5_ALCFA</name>
<evidence type="ECO:0000313" key="3">
    <source>
        <dbReference type="EMBL" id="PWE12726.1"/>
    </source>
</evidence>
<dbReference type="Pfam" id="PF04773">
    <property type="entry name" value="FecR"/>
    <property type="match status" value="1"/>
</dbReference>
<dbReference type="Proteomes" id="UP000245216">
    <property type="component" value="Unassembled WGS sequence"/>
</dbReference>
<dbReference type="Pfam" id="PF16220">
    <property type="entry name" value="DUF4880"/>
    <property type="match status" value="1"/>
</dbReference>
<dbReference type="InterPro" id="IPR012373">
    <property type="entry name" value="Ferrdict_sens_TM"/>
</dbReference>
<proteinExistence type="predicted"/>
<evidence type="ECO:0000313" key="4">
    <source>
        <dbReference type="Proteomes" id="UP000245216"/>
    </source>
</evidence>
<dbReference type="InterPro" id="IPR006860">
    <property type="entry name" value="FecR"/>
</dbReference>
<dbReference type="Gene3D" id="3.55.50.30">
    <property type="match status" value="1"/>
</dbReference>
<protein>
    <submittedName>
        <fullName evidence="3">Iron dicitrate transport regulator FecR</fullName>
    </submittedName>
</protein>
<comment type="caution">
    <text evidence="3">The sequence shown here is derived from an EMBL/GenBank/DDBJ whole genome shotgun (WGS) entry which is preliminary data.</text>
</comment>
<dbReference type="GO" id="GO:0016989">
    <property type="term" value="F:sigma factor antagonist activity"/>
    <property type="evidence" value="ECO:0007669"/>
    <property type="project" value="TreeGrafter"/>
</dbReference>
<feature type="domain" description="FecR N-terminal" evidence="2">
    <location>
        <begin position="20"/>
        <end position="62"/>
    </location>
</feature>